<feature type="region of interest" description="Disordered" evidence="2">
    <location>
        <begin position="198"/>
        <end position="243"/>
    </location>
</feature>
<feature type="compositionally biased region" description="Basic and acidic residues" evidence="2">
    <location>
        <begin position="30"/>
        <end position="45"/>
    </location>
</feature>
<evidence type="ECO:0000256" key="2">
    <source>
        <dbReference type="SAM" id="MobiDB-lite"/>
    </source>
</evidence>
<organism evidence="3 4">
    <name type="scientific">Grifola frondosa</name>
    <name type="common">Maitake</name>
    <name type="synonym">Polyporus frondosus</name>
    <dbReference type="NCBI Taxonomy" id="5627"/>
    <lineage>
        <taxon>Eukaryota</taxon>
        <taxon>Fungi</taxon>
        <taxon>Dikarya</taxon>
        <taxon>Basidiomycota</taxon>
        <taxon>Agaricomycotina</taxon>
        <taxon>Agaricomycetes</taxon>
        <taxon>Polyporales</taxon>
        <taxon>Grifolaceae</taxon>
        <taxon>Grifola</taxon>
    </lineage>
</organism>
<dbReference type="EMBL" id="LUGG01000004">
    <property type="protein sequence ID" value="OBZ75480.1"/>
    <property type="molecule type" value="Genomic_DNA"/>
</dbReference>
<dbReference type="PANTHER" id="PTHR40130:SF1">
    <property type="entry name" value="SPINDLE POLE BODY-ASSOCIATED PROTEIN CUT12 DOMAIN-CONTAINING PROTEIN"/>
    <property type="match status" value="1"/>
</dbReference>
<proteinExistence type="predicted"/>
<comment type="caution">
    <text evidence="3">The sequence shown here is derived from an EMBL/GenBank/DDBJ whole genome shotgun (WGS) entry which is preliminary data.</text>
</comment>
<evidence type="ECO:0000256" key="1">
    <source>
        <dbReference type="SAM" id="Coils"/>
    </source>
</evidence>
<dbReference type="AlphaFoldDB" id="A0A1C7MF41"/>
<feature type="coiled-coil region" evidence="1">
    <location>
        <begin position="157"/>
        <end position="184"/>
    </location>
</feature>
<accession>A0A1C7MF41</accession>
<dbReference type="OrthoDB" id="3197614at2759"/>
<dbReference type="STRING" id="5627.A0A1C7MF41"/>
<evidence type="ECO:0000313" key="4">
    <source>
        <dbReference type="Proteomes" id="UP000092993"/>
    </source>
</evidence>
<keyword evidence="4" id="KW-1185">Reference proteome</keyword>
<feature type="region of interest" description="Disordered" evidence="2">
    <location>
        <begin position="1"/>
        <end position="45"/>
    </location>
</feature>
<dbReference type="PANTHER" id="PTHR40130">
    <property type="entry name" value="EXPRESSED PROTEIN"/>
    <property type="match status" value="1"/>
</dbReference>
<gene>
    <name evidence="3" type="ORF">A0H81_04533</name>
</gene>
<reference evidence="3 4" key="1">
    <citation type="submission" date="2016-03" db="EMBL/GenBank/DDBJ databases">
        <title>Whole genome sequencing of Grifola frondosa 9006-11.</title>
        <authorList>
            <person name="Min B."/>
            <person name="Park H."/>
            <person name="Kim J.-G."/>
            <person name="Cho H."/>
            <person name="Oh Y.-L."/>
            <person name="Kong W.-S."/>
            <person name="Choi I.-G."/>
        </authorList>
    </citation>
    <scope>NUCLEOTIDE SEQUENCE [LARGE SCALE GENOMIC DNA]</scope>
    <source>
        <strain evidence="3 4">9006-11</strain>
    </source>
</reference>
<evidence type="ECO:0000313" key="3">
    <source>
        <dbReference type="EMBL" id="OBZ75480.1"/>
    </source>
</evidence>
<feature type="coiled-coil region" evidence="1">
    <location>
        <begin position="67"/>
        <end position="101"/>
    </location>
</feature>
<sequence>MLTRHDSSGAVSDSNNDRAGPSTFPPKPQPTHEFDLRDDWDDDVRAFDDDDLTDSFCLIPSKSDGSVASLKKENAELKVDLEELQQQLAAAEKMLKMRQEQDQQLRDSIMLARKEAQRAMISSNISPRPGQSGVDLTSLNIVSPVPPAVAALNPGREAQLVRRVRELEDEVRTVRAENERQKVMIVRFRERWEKLKESAKRKKEAKASAEVTNIVGDRIEEEPEAEAQAEKDDQRPRKHGESS</sequence>
<protein>
    <submittedName>
        <fullName evidence="3">Uncharacterized protein</fullName>
    </submittedName>
</protein>
<dbReference type="OMA" id="QPTHEFD"/>
<dbReference type="Proteomes" id="UP000092993">
    <property type="component" value="Unassembled WGS sequence"/>
</dbReference>
<feature type="compositionally biased region" description="Basic and acidic residues" evidence="2">
    <location>
        <begin position="228"/>
        <end position="243"/>
    </location>
</feature>
<name>A0A1C7MF41_GRIFR</name>
<keyword evidence="1" id="KW-0175">Coiled coil</keyword>